<organism evidence="8 9">
    <name type="scientific">Letharia columbiana</name>
    <dbReference type="NCBI Taxonomy" id="112416"/>
    <lineage>
        <taxon>Eukaryota</taxon>
        <taxon>Fungi</taxon>
        <taxon>Dikarya</taxon>
        <taxon>Ascomycota</taxon>
        <taxon>Pezizomycotina</taxon>
        <taxon>Lecanoromycetes</taxon>
        <taxon>OSLEUM clade</taxon>
        <taxon>Lecanoromycetidae</taxon>
        <taxon>Lecanorales</taxon>
        <taxon>Lecanorineae</taxon>
        <taxon>Parmeliaceae</taxon>
        <taxon>Letharia</taxon>
    </lineage>
</organism>
<keyword evidence="2 6" id="KW-0812">Transmembrane</keyword>
<dbReference type="InterPro" id="IPR052053">
    <property type="entry name" value="IM_YidH-like"/>
</dbReference>
<evidence type="ECO:0000256" key="5">
    <source>
        <dbReference type="SAM" id="MobiDB-lite"/>
    </source>
</evidence>
<dbReference type="AlphaFoldDB" id="A0A8H6L2T6"/>
<gene>
    <name evidence="8" type="ORF">HO173_008319</name>
</gene>
<feature type="compositionally biased region" description="Basic and acidic residues" evidence="5">
    <location>
        <begin position="13"/>
        <end position="24"/>
    </location>
</feature>
<dbReference type="GeneID" id="59289975"/>
<dbReference type="GO" id="GO:0012505">
    <property type="term" value="C:endomembrane system"/>
    <property type="evidence" value="ECO:0007669"/>
    <property type="project" value="UniProtKB-SubCell"/>
</dbReference>
<keyword evidence="9" id="KW-1185">Reference proteome</keyword>
<dbReference type="RefSeq" id="XP_037162805.1">
    <property type="nucleotide sequence ID" value="XM_037310219.1"/>
</dbReference>
<evidence type="ECO:0000256" key="3">
    <source>
        <dbReference type="ARBA" id="ARBA00022989"/>
    </source>
</evidence>
<dbReference type="PANTHER" id="PTHR34187">
    <property type="entry name" value="FGR18P"/>
    <property type="match status" value="1"/>
</dbReference>
<evidence type="ECO:0000313" key="9">
    <source>
        <dbReference type="Proteomes" id="UP000578531"/>
    </source>
</evidence>
<sequence length="205" mass="22327">MASSPPASPLEQCLEHGGDSNREATEMGDYAEVLRRSSVYINSSAQGQGAGDTIPNGAYFTSTRRSLAKLWHRQVSATVPHDACRDHLALERTFLGYLRTSLALSMISVIIAQLFRLEHAQNPNKVFGYFTLSLPLACVCIGAAIVVLLLGAYRFWRQQNAILRGKVHAGGWELNAIGLTIALLVLTLFVLLVAVDSRKDSLDAT</sequence>
<evidence type="ECO:0000259" key="7">
    <source>
        <dbReference type="Pfam" id="PF02656"/>
    </source>
</evidence>
<dbReference type="Pfam" id="PF02656">
    <property type="entry name" value="DUF202"/>
    <property type="match status" value="1"/>
</dbReference>
<feature type="region of interest" description="Disordered" evidence="5">
    <location>
        <begin position="1"/>
        <end position="24"/>
    </location>
</feature>
<comment type="caution">
    <text evidence="8">The sequence shown here is derived from an EMBL/GenBank/DDBJ whole genome shotgun (WGS) entry which is preliminary data.</text>
</comment>
<feature type="transmembrane region" description="Helical" evidence="6">
    <location>
        <begin position="127"/>
        <end position="153"/>
    </location>
</feature>
<keyword evidence="3 6" id="KW-1133">Transmembrane helix</keyword>
<dbReference type="InterPro" id="IPR003807">
    <property type="entry name" value="DUF202"/>
</dbReference>
<evidence type="ECO:0000256" key="4">
    <source>
        <dbReference type="ARBA" id="ARBA00023136"/>
    </source>
</evidence>
<evidence type="ECO:0000256" key="6">
    <source>
        <dbReference type="SAM" id="Phobius"/>
    </source>
</evidence>
<dbReference type="Proteomes" id="UP000578531">
    <property type="component" value="Unassembled WGS sequence"/>
</dbReference>
<dbReference type="PANTHER" id="PTHR34187:SF1">
    <property type="entry name" value="DUF202 DOMAIN-CONTAINING PROTEIN"/>
    <property type="match status" value="1"/>
</dbReference>
<reference evidence="8 9" key="1">
    <citation type="journal article" date="2020" name="Genomics">
        <title>Complete, high-quality genomes from long-read metagenomic sequencing of two wolf lichen thalli reveals enigmatic genome architecture.</title>
        <authorList>
            <person name="McKenzie S.K."/>
            <person name="Walston R.F."/>
            <person name="Allen J.L."/>
        </authorList>
    </citation>
    <scope>NUCLEOTIDE SEQUENCE [LARGE SCALE GENOMIC DNA]</scope>
    <source>
        <strain evidence="8">WasteWater2</strain>
    </source>
</reference>
<keyword evidence="4 6" id="KW-0472">Membrane</keyword>
<dbReference type="OrthoDB" id="199599at2759"/>
<evidence type="ECO:0000313" key="8">
    <source>
        <dbReference type="EMBL" id="KAF6233387.1"/>
    </source>
</evidence>
<dbReference type="EMBL" id="JACCJC010000038">
    <property type="protein sequence ID" value="KAF6233387.1"/>
    <property type="molecule type" value="Genomic_DNA"/>
</dbReference>
<accession>A0A8H6L2T6</accession>
<feature type="transmembrane region" description="Helical" evidence="6">
    <location>
        <begin position="94"/>
        <end position="115"/>
    </location>
</feature>
<evidence type="ECO:0000256" key="1">
    <source>
        <dbReference type="ARBA" id="ARBA00004127"/>
    </source>
</evidence>
<evidence type="ECO:0000256" key="2">
    <source>
        <dbReference type="ARBA" id="ARBA00022692"/>
    </source>
</evidence>
<feature type="domain" description="DUF202" evidence="7">
    <location>
        <begin position="85"/>
        <end position="161"/>
    </location>
</feature>
<protein>
    <recommendedName>
        <fullName evidence="7">DUF202 domain-containing protein</fullName>
    </recommendedName>
</protein>
<feature type="transmembrane region" description="Helical" evidence="6">
    <location>
        <begin position="174"/>
        <end position="195"/>
    </location>
</feature>
<name>A0A8H6L2T6_9LECA</name>
<comment type="subcellular location">
    <subcellularLocation>
        <location evidence="1">Endomembrane system</location>
        <topology evidence="1">Multi-pass membrane protein</topology>
    </subcellularLocation>
</comment>
<proteinExistence type="predicted"/>